<feature type="transmembrane region" description="Helical" evidence="1">
    <location>
        <begin position="114"/>
        <end position="134"/>
    </location>
</feature>
<feature type="transmembrane region" description="Helical" evidence="1">
    <location>
        <begin position="332"/>
        <end position="349"/>
    </location>
</feature>
<keyword evidence="1" id="KW-1133">Transmembrane helix</keyword>
<evidence type="ECO:0000313" key="3">
    <source>
        <dbReference type="Proteomes" id="UP000066480"/>
    </source>
</evidence>
<feature type="transmembrane region" description="Helical" evidence="1">
    <location>
        <begin position="83"/>
        <end position="102"/>
    </location>
</feature>
<feature type="transmembrane region" description="Helical" evidence="1">
    <location>
        <begin position="180"/>
        <end position="201"/>
    </location>
</feature>
<evidence type="ECO:0000313" key="2">
    <source>
        <dbReference type="EMBL" id="AKU18208.1"/>
    </source>
</evidence>
<dbReference type="EMBL" id="CP011112">
    <property type="protein sequence ID" value="AKU18208.1"/>
    <property type="molecule type" value="Genomic_DNA"/>
</dbReference>
<sequence>MLLLTLLLCLPLALWTVGLISDGWIPQGDDAILAIKTHDVFGTHPPLVGMRSTSAMLNPGVDAHHPGPMEFYLLAIPYAITGWQPWGLLAGCLIVACAFVAITIHSAYRAGRWYGVAIAAVILLATERFFTELLVHPVNLWPPVLAMIATLMLGWRLLLWQTRSLPLFVVCASFAAQAHIVFLPVVGALALMLSIIGVIRWQGARESIWPVPGYQPRNQPPIWRRPGWIATALVALCWWPALIDTLTFSPTNVGQLAKLGGAGPGQHTVGIVDAFKNYTRLATPIRQDVTINVATSVFWLQIVLVGAALLLCAWSARHLGQLVRRPSRAKDALAAASVIALTCALPLLWTGARTVGALRMLYLDILMPVALFATAVATWAALDLIKQRTRTPARTGLILAAAGCIVAVLIPTSLIQRLPSGGSTPDIARARTATTYVSSALEDTSDNRPIIVTGTGPITFASVGPAISAELIGNSREVYFDSFWPHKQDDDFRRTSHAPANAIHIDLREQTNGTWSGTAPTAADTTKTYATTIDRKPAQIQVIIRDH</sequence>
<feature type="transmembrane region" description="Helical" evidence="1">
    <location>
        <begin position="140"/>
        <end position="159"/>
    </location>
</feature>
<dbReference type="Proteomes" id="UP000066480">
    <property type="component" value="Chromosome"/>
</dbReference>
<dbReference type="RefSeq" id="WP_052595754.1">
    <property type="nucleotide sequence ID" value="NZ_CP011112.1"/>
</dbReference>
<organism evidence="2 3">
    <name type="scientific">Luteipulveratus mongoliensis</name>
    <dbReference type="NCBI Taxonomy" id="571913"/>
    <lineage>
        <taxon>Bacteria</taxon>
        <taxon>Bacillati</taxon>
        <taxon>Actinomycetota</taxon>
        <taxon>Actinomycetes</taxon>
        <taxon>Micrococcales</taxon>
        <taxon>Dermacoccaceae</taxon>
        <taxon>Luteipulveratus</taxon>
    </lineage>
</organism>
<name>A0A0K1JNQ0_9MICO</name>
<feature type="transmembrane region" description="Helical" evidence="1">
    <location>
        <begin position="397"/>
        <end position="415"/>
    </location>
</feature>
<feature type="transmembrane region" description="Helical" evidence="1">
    <location>
        <begin position="298"/>
        <end position="320"/>
    </location>
</feature>
<dbReference type="OrthoDB" id="4871879at2"/>
<feature type="transmembrane region" description="Helical" evidence="1">
    <location>
        <begin position="361"/>
        <end position="385"/>
    </location>
</feature>
<proteinExistence type="predicted"/>
<evidence type="ECO:0000256" key="1">
    <source>
        <dbReference type="SAM" id="Phobius"/>
    </source>
</evidence>
<keyword evidence="3" id="KW-1185">Reference proteome</keyword>
<dbReference type="AlphaFoldDB" id="A0A0K1JNQ0"/>
<protein>
    <recommendedName>
        <fullName evidence="4">Glycosyltransferase RgtA/B/C/D-like domain-containing protein</fullName>
    </recommendedName>
</protein>
<keyword evidence="1" id="KW-0812">Transmembrane</keyword>
<evidence type="ECO:0008006" key="4">
    <source>
        <dbReference type="Google" id="ProtNLM"/>
    </source>
</evidence>
<gene>
    <name evidence="2" type="ORF">VV02_24085</name>
</gene>
<dbReference type="KEGG" id="lmoi:VV02_24085"/>
<keyword evidence="1" id="KW-0472">Membrane</keyword>
<reference evidence="2 3" key="1">
    <citation type="submission" date="2015-03" db="EMBL/GenBank/DDBJ databases">
        <title>Luteipulveratus halotolerans sp. nov., a novel actinobacterium (Dermacoccaceae) from Sarawak, Malaysia.</title>
        <authorList>
            <person name="Juboi H."/>
            <person name="Basik A."/>
            <person name="Shamsul S.S."/>
            <person name="Arnold P."/>
            <person name="Schmitt E.K."/>
            <person name="Sanglier J.-J."/>
            <person name="Yeo T."/>
        </authorList>
    </citation>
    <scope>NUCLEOTIDE SEQUENCE [LARGE SCALE GENOMIC DNA]</scope>
    <source>
        <strain evidence="2 3">MN07-A0370</strain>
    </source>
</reference>
<accession>A0A0K1JNQ0</accession>